<keyword evidence="2" id="KW-0479">Metal-binding</keyword>
<dbReference type="Proteomes" id="UP000799444">
    <property type="component" value="Unassembled WGS sequence"/>
</dbReference>
<evidence type="ECO:0000256" key="1">
    <source>
        <dbReference type="ARBA" id="ARBA00005495"/>
    </source>
</evidence>
<dbReference type="Pfam" id="PF04828">
    <property type="entry name" value="GFA"/>
    <property type="match status" value="1"/>
</dbReference>
<dbReference type="GO" id="GO:0046872">
    <property type="term" value="F:metal ion binding"/>
    <property type="evidence" value="ECO:0007669"/>
    <property type="project" value="UniProtKB-KW"/>
</dbReference>
<dbReference type="InterPro" id="IPR006913">
    <property type="entry name" value="CENP-V/GFA"/>
</dbReference>
<dbReference type="InterPro" id="IPR052355">
    <property type="entry name" value="CENP-V-like"/>
</dbReference>
<keyword evidence="6" id="KW-1185">Reference proteome</keyword>
<evidence type="ECO:0000256" key="2">
    <source>
        <dbReference type="ARBA" id="ARBA00022723"/>
    </source>
</evidence>
<dbReference type="InterPro" id="IPR011057">
    <property type="entry name" value="Mss4-like_sf"/>
</dbReference>
<evidence type="ECO:0000313" key="6">
    <source>
        <dbReference type="Proteomes" id="UP000799444"/>
    </source>
</evidence>
<proteinExistence type="inferred from homology"/>
<dbReference type="PANTHER" id="PTHR28620:SF1">
    <property type="entry name" value="CENP-V_GFA DOMAIN-CONTAINING PROTEIN"/>
    <property type="match status" value="1"/>
</dbReference>
<evidence type="ECO:0000256" key="3">
    <source>
        <dbReference type="ARBA" id="ARBA00022833"/>
    </source>
</evidence>
<comment type="similarity">
    <text evidence="1">Belongs to the Gfa family.</text>
</comment>
<dbReference type="Gene3D" id="2.170.150.70">
    <property type="match status" value="1"/>
</dbReference>
<dbReference type="GO" id="GO:0016846">
    <property type="term" value="F:carbon-sulfur lyase activity"/>
    <property type="evidence" value="ECO:0007669"/>
    <property type="project" value="InterPro"/>
</dbReference>
<accession>A0A9P4V8C3</accession>
<dbReference type="PANTHER" id="PTHR28620">
    <property type="entry name" value="CENTROMERE PROTEIN V"/>
    <property type="match status" value="1"/>
</dbReference>
<evidence type="ECO:0000313" key="5">
    <source>
        <dbReference type="EMBL" id="KAF2739350.1"/>
    </source>
</evidence>
<evidence type="ECO:0000259" key="4">
    <source>
        <dbReference type="PROSITE" id="PS51891"/>
    </source>
</evidence>
<keyword evidence="3" id="KW-0862">Zinc</keyword>
<organism evidence="5 6">
    <name type="scientific">Polyplosphaeria fusca</name>
    <dbReference type="NCBI Taxonomy" id="682080"/>
    <lineage>
        <taxon>Eukaryota</taxon>
        <taxon>Fungi</taxon>
        <taxon>Dikarya</taxon>
        <taxon>Ascomycota</taxon>
        <taxon>Pezizomycotina</taxon>
        <taxon>Dothideomycetes</taxon>
        <taxon>Pleosporomycetidae</taxon>
        <taxon>Pleosporales</taxon>
        <taxon>Tetraplosphaeriaceae</taxon>
        <taxon>Polyplosphaeria</taxon>
    </lineage>
</organism>
<dbReference type="EMBL" id="ML996105">
    <property type="protein sequence ID" value="KAF2739350.1"/>
    <property type="molecule type" value="Genomic_DNA"/>
</dbReference>
<dbReference type="AlphaFoldDB" id="A0A9P4V8C3"/>
<sequence length="138" mass="15126">MSSEADAASPSKPSETYHGSCHCGRFSYAVTYSPPLSDPDASVVECNCSICARNGYLLIYVDVSHINYEKGVFDELKKYTFANHEIAHYFCPTCGTSCFAKATATEGPYANMQAVNVRTFQGLELKSLNLKEVDGKSR</sequence>
<dbReference type="PROSITE" id="PS51891">
    <property type="entry name" value="CENP_V_GFA"/>
    <property type="match status" value="1"/>
</dbReference>
<comment type="caution">
    <text evidence="5">The sequence shown here is derived from an EMBL/GenBank/DDBJ whole genome shotgun (WGS) entry which is preliminary data.</text>
</comment>
<gene>
    <name evidence="5" type="ORF">EJ04DRAFT_573328</name>
</gene>
<feature type="domain" description="CENP-V/GFA" evidence="4">
    <location>
        <begin position="17"/>
        <end position="138"/>
    </location>
</feature>
<dbReference type="OrthoDB" id="2993351at2759"/>
<dbReference type="SUPFAM" id="SSF51316">
    <property type="entry name" value="Mss4-like"/>
    <property type="match status" value="1"/>
</dbReference>
<reference evidence="5" key="1">
    <citation type="journal article" date="2020" name="Stud. Mycol.">
        <title>101 Dothideomycetes genomes: a test case for predicting lifestyles and emergence of pathogens.</title>
        <authorList>
            <person name="Haridas S."/>
            <person name="Albert R."/>
            <person name="Binder M."/>
            <person name="Bloem J."/>
            <person name="Labutti K."/>
            <person name="Salamov A."/>
            <person name="Andreopoulos B."/>
            <person name="Baker S."/>
            <person name="Barry K."/>
            <person name="Bills G."/>
            <person name="Bluhm B."/>
            <person name="Cannon C."/>
            <person name="Castanera R."/>
            <person name="Culley D."/>
            <person name="Daum C."/>
            <person name="Ezra D."/>
            <person name="Gonzalez J."/>
            <person name="Henrissat B."/>
            <person name="Kuo A."/>
            <person name="Liang C."/>
            <person name="Lipzen A."/>
            <person name="Lutzoni F."/>
            <person name="Magnuson J."/>
            <person name="Mondo S."/>
            <person name="Nolan M."/>
            <person name="Ohm R."/>
            <person name="Pangilinan J."/>
            <person name="Park H.-J."/>
            <person name="Ramirez L."/>
            <person name="Alfaro M."/>
            <person name="Sun H."/>
            <person name="Tritt A."/>
            <person name="Yoshinaga Y."/>
            <person name="Zwiers L.-H."/>
            <person name="Turgeon B."/>
            <person name="Goodwin S."/>
            <person name="Spatafora J."/>
            <person name="Crous P."/>
            <person name="Grigoriev I."/>
        </authorList>
    </citation>
    <scope>NUCLEOTIDE SEQUENCE</scope>
    <source>
        <strain evidence="5">CBS 125425</strain>
    </source>
</reference>
<protein>
    <recommendedName>
        <fullName evidence="4">CENP-V/GFA domain-containing protein</fullName>
    </recommendedName>
</protein>
<name>A0A9P4V8C3_9PLEO</name>